<dbReference type="EMBL" id="MU856862">
    <property type="protein sequence ID" value="KAK4156710.1"/>
    <property type="molecule type" value="Genomic_DNA"/>
</dbReference>
<dbReference type="AlphaFoldDB" id="A0AAN6ZYH1"/>
<feature type="compositionally biased region" description="Polar residues" evidence="1">
    <location>
        <begin position="637"/>
        <end position="656"/>
    </location>
</feature>
<feature type="region of interest" description="Disordered" evidence="1">
    <location>
        <begin position="375"/>
        <end position="403"/>
    </location>
</feature>
<feature type="region of interest" description="Disordered" evidence="1">
    <location>
        <begin position="1"/>
        <end position="20"/>
    </location>
</feature>
<feature type="region of interest" description="Disordered" evidence="1">
    <location>
        <begin position="128"/>
        <end position="199"/>
    </location>
</feature>
<feature type="compositionally biased region" description="Basic and acidic residues" evidence="1">
    <location>
        <begin position="186"/>
        <end position="199"/>
    </location>
</feature>
<gene>
    <name evidence="2" type="ORF">C8A00DRAFT_12382</name>
</gene>
<feature type="region of interest" description="Disordered" evidence="1">
    <location>
        <begin position="415"/>
        <end position="570"/>
    </location>
</feature>
<accession>A0AAN6ZYH1</accession>
<reference evidence="2" key="2">
    <citation type="submission" date="2023-05" db="EMBL/GenBank/DDBJ databases">
        <authorList>
            <consortium name="Lawrence Berkeley National Laboratory"/>
            <person name="Steindorff A."/>
            <person name="Hensen N."/>
            <person name="Bonometti L."/>
            <person name="Westerberg I."/>
            <person name="Brannstrom I.O."/>
            <person name="Guillou S."/>
            <person name="Cros-Aarteil S."/>
            <person name="Calhoun S."/>
            <person name="Haridas S."/>
            <person name="Kuo A."/>
            <person name="Mondo S."/>
            <person name="Pangilinan J."/>
            <person name="Riley R."/>
            <person name="Labutti K."/>
            <person name="Andreopoulos B."/>
            <person name="Lipzen A."/>
            <person name="Chen C."/>
            <person name="Yanf M."/>
            <person name="Daum C."/>
            <person name="Ng V."/>
            <person name="Clum A."/>
            <person name="Ohm R."/>
            <person name="Martin F."/>
            <person name="Silar P."/>
            <person name="Natvig D."/>
            <person name="Lalanne C."/>
            <person name="Gautier V."/>
            <person name="Ament-Velasquez S.L."/>
            <person name="Kruys A."/>
            <person name="Hutchinson M.I."/>
            <person name="Powell A.J."/>
            <person name="Barry K."/>
            <person name="Miller A.N."/>
            <person name="Grigoriev I.V."/>
            <person name="Debuchy R."/>
            <person name="Gladieux P."/>
            <person name="Thoren M.H."/>
            <person name="Johannesson H."/>
        </authorList>
    </citation>
    <scope>NUCLEOTIDE SEQUENCE</scope>
    <source>
        <strain evidence="2">CBS 538.74</strain>
    </source>
</reference>
<feature type="compositionally biased region" description="Basic and acidic residues" evidence="1">
    <location>
        <begin position="473"/>
        <end position="488"/>
    </location>
</feature>
<dbReference type="Proteomes" id="UP001302745">
    <property type="component" value="Unassembled WGS sequence"/>
</dbReference>
<feature type="compositionally biased region" description="Acidic residues" evidence="1">
    <location>
        <begin position="810"/>
        <end position="834"/>
    </location>
</feature>
<proteinExistence type="predicted"/>
<feature type="compositionally biased region" description="Acidic residues" evidence="1">
    <location>
        <begin position="415"/>
        <end position="424"/>
    </location>
</feature>
<feature type="compositionally biased region" description="Low complexity" evidence="1">
    <location>
        <begin position="595"/>
        <end position="606"/>
    </location>
</feature>
<name>A0AAN6ZYH1_9PEZI</name>
<feature type="compositionally biased region" description="Polar residues" evidence="1">
    <location>
        <begin position="530"/>
        <end position="541"/>
    </location>
</feature>
<feature type="compositionally biased region" description="Basic and acidic residues" evidence="1">
    <location>
        <begin position="149"/>
        <end position="161"/>
    </location>
</feature>
<keyword evidence="3" id="KW-1185">Reference proteome</keyword>
<feature type="compositionally biased region" description="Basic and acidic residues" evidence="1">
    <location>
        <begin position="425"/>
        <end position="435"/>
    </location>
</feature>
<protein>
    <submittedName>
        <fullName evidence="2">Uncharacterized protein</fullName>
    </submittedName>
</protein>
<feature type="region of interest" description="Disordered" evidence="1">
    <location>
        <begin position="60"/>
        <end position="96"/>
    </location>
</feature>
<evidence type="ECO:0000313" key="2">
    <source>
        <dbReference type="EMBL" id="KAK4156710.1"/>
    </source>
</evidence>
<sequence>MEHAGVSVEAGPLDQLDQGYQLDLDPNTELEVEGLDFGLDGSYDEHTEEVSDDAVALNFDPQLSYGDQEPHAAAAGDEQAQTTEVAEDAGNDAEAEVEYHDEIGYEDDDLVTTDINANLSTTEVGAVEAGLPNALPENHLEFAQPADNSHAEPLSHEKEASWDQDINFDEHDESTNPQDELGGADENTHPQDELGGAGKEETVGHLEGNELAVDDFDDESAHEQFPTDHHDDDLEKALEDFSQSLADMPDVEVLYNEEVYSLFGTSDDNPLSYFLSDVKELDRPLSQFFSALRAVVSDELTPTDELVIRFDPLDLEFGERSNESFLTRSFREVLDCHATLGRVPGISADPVIHLTVRRDSEDHFLELLAEAQLVKGSPKSAEDSEMSENQDEESRASGLDGGQIQDELYEDENFGEDYDEGEDTVTDHVEDKAEPELEIPPSQDDVAGELDNGVQVGESAPQSPSVSAEAFDGEEHSGDIHAEAHSDDLPEDGAGEEQAWDEPAADDDATASPHAEISLDMSDERIPEPTEQQEGNESLGTTVDEVSGLEDGGREQEAGSNGKYSSFLSPEPRVSLYRNLPAAISPLLDDDRPGPAAQASPSSSAANGQEEFWEIDYSDDEFEPTPSRNLEDGALSISESQAQGPSSLGSGTNSKWARASSANSFCTSKTSESSDVSMAFSFNTDANKDAYQDDDLILAFDEDPGLSTIHEEIDEYEEYTITYDAPDNLADDAEGTQAPDAAETTEGSAGKDSETGAYVATVAETASVHTSTTINGDEIDYDEEDAADDTFTPADDGTRESVATSGINNDEIDWENDEDEYEQPAADEENDVEHEEPKEVALSPPSVAGKRSRTNEAESLADETGMPTCPPPKRIRMC</sequence>
<reference evidence="2" key="1">
    <citation type="journal article" date="2023" name="Mol. Phylogenet. Evol.">
        <title>Genome-scale phylogeny and comparative genomics of the fungal order Sordariales.</title>
        <authorList>
            <person name="Hensen N."/>
            <person name="Bonometti L."/>
            <person name="Westerberg I."/>
            <person name="Brannstrom I.O."/>
            <person name="Guillou S."/>
            <person name="Cros-Aarteil S."/>
            <person name="Calhoun S."/>
            <person name="Haridas S."/>
            <person name="Kuo A."/>
            <person name="Mondo S."/>
            <person name="Pangilinan J."/>
            <person name="Riley R."/>
            <person name="LaButti K."/>
            <person name="Andreopoulos B."/>
            <person name="Lipzen A."/>
            <person name="Chen C."/>
            <person name="Yan M."/>
            <person name="Daum C."/>
            <person name="Ng V."/>
            <person name="Clum A."/>
            <person name="Steindorff A."/>
            <person name="Ohm R.A."/>
            <person name="Martin F."/>
            <person name="Silar P."/>
            <person name="Natvig D.O."/>
            <person name="Lalanne C."/>
            <person name="Gautier V."/>
            <person name="Ament-Velasquez S.L."/>
            <person name="Kruys A."/>
            <person name="Hutchinson M.I."/>
            <person name="Powell A.J."/>
            <person name="Barry K."/>
            <person name="Miller A.N."/>
            <person name="Grigoriev I.V."/>
            <person name="Debuchy R."/>
            <person name="Gladieux P."/>
            <person name="Hiltunen Thoren M."/>
            <person name="Johannesson H."/>
        </authorList>
    </citation>
    <scope>NUCLEOTIDE SEQUENCE</scope>
    <source>
        <strain evidence="2">CBS 538.74</strain>
    </source>
</reference>
<feature type="region of interest" description="Disordered" evidence="1">
    <location>
        <begin position="585"/>
        <end position="656"/>
    </location>
</feature>
<feature type="region of interest" description="Disordered" evidence="1">
    <location>
        <begin position="727"/>
        <end position="878"/>
    </location>
</feature>
<comment type="caution">
    <text evidence="2">The sequence shown here is derived from an EMBL/GenBank/DDBJ whole genome shotgun (WGS) entry which is preliminary data.</text>
</comment>
<evidence type="ECO:0000256" key="1">
    <source>
        <dbReference type="SAM" id="MobiDB-lite"/>
    </source>
</evidence>
<organism evidence="2 3">
    <name type="scientific">Chaetomidium leptoderma</name>
    <dbReference type="NCBI Taxonomy" id="669021"/>
    <lineage>
        <taxon>Eukaryota</taxon>
        <taxon>Fungi</taxon>
        <taxon>Dikarya</taxon>
        <taxon>Ascomycota</taxon>
        <taxon>Pezizomycotina</taxon>
        <taxon>Sordariomycetes</taxon>
        <taxon>Sordariomycetidae</taxon>
        <taxon>Sordariales</taxon>
        <taxon>Chaetomiaceae</taxon>
        <taxon>Chaetomidium</taxon>
    </lineage>
</organism>
<feature type="compositionally biased region" description="Polar residues" evidence="1">
    <location>
        <begin position="558"/>
        <end position="568"/>
    </location>
</feature>
<feature type="compositionally biased region" description="Acidic residues" evidence="1">
    <location>
        <begin position="611"/>
        <end position="623"/>
    </location>
</feature>
<feature type="compositionally biased region" description="Acidic residues" evidence="1">
    <location>
        <begin position="489"/>
        <end position="509"/>
    </location>
</feature>
<feature type="compositionally biased region" description="Acidic residues" evidence="1">
    <location>
        <begin position="85"/>
        <end position="96"/>
    </location>
</feature>
<feature type="compositionally biased region" description="Acidic residues" evidence="1">
    <location>
        <begin position="777"/>
        <end position="788"/>
    </location>
</feature>
<evidence type="ECO:0000313" key="3">
    <source>
        <dbReference type="Proteomes" id="UP001302745"/>
    </source>
</evidence>